<dbReference type="EMBL" id="FMIA01000002">
    <property type="protein sequence ID" value="SCL47283.1"/>
    <property type="molecule type" value="Genomic_DNA"/>
</dbReference>
<feature type="region of interest" description="Disordered" evidence="1">
    <location>
        <begin position="394"/>
        <end position="419"/>
    </location>
</feature>
<evidence type="ECO:0000256" key="1">
    <source>
        <dbReference type="SAM" id="MobiDB-lite"/>
    </source>
</evidence>
<feature type="region of interest" description="Disordered" evidence="1">
    <location>
        <begin position="1"/>
        <end position="27"/>
    </location>
</feature>
<dbReference type="AlphaFoldDB" id="A0A1C6U038"/>
<dbReference type="NCBIfam" id="TIGR03923">
    <property type="entry name" value="T7SS_EccE"/>
    <property type="match status" value="1"/>
</dbReference>
<dbReference type="InterPro" id="IPR021368">
    <property type="entry name" value="T7SS_EccE"/>
</dbReference>
<keyword evidence="3" id="KW-1185">Reference proteome</keyword>
<evidence type="ECO:0000313" key="2">
    <source>
        <dbReference type="EMBL" id="SCL47283.1"/>
    </source>
</evidence>
<protein>
    <submittedName>
        <fullName evidence="2">Type VII secretion protein EccE</fullName>
    </submittedName>
</protein>
<sequence length="625" mass="65000">MTTTTTGPPARTAARQPLPPQWISTGPRRPAGVRAGQLVATQLAVALPVAALGRGTLPMAVALTLTAALLPGTWWRLRGRWLFEWLGVGLSYLGRRRALNPTAGPTALLDLVSPGATVRPAELAGGPAAVVDDATGLATLLELGDPTDLFADGPRPLPVPPDLLPPATADNPPVRIQLLLTGVPAPATDAGGGTVATSYRQLTDGRLPAQARAVLVVRVLRTDGWSDQQLRRALSGVVRRLVRRFQPVTARPLGPQATLRLLGEYAHHEGELSTRESWSAVHTGPLTQATFRLRRWPDPPADGGGHLVPRLLALPATACTVSLCAGPHPGVTTASTELTVRLAGWTPAELTVAAQALRRLVDALGGAVDRLDGEHLTGLAGTLPLALPGVRTANHRTDGGTASGRNHGSAASGGPDAGRLAPTLDDAGLMVGANRHGGAVTVRVFRAEHTRIVLVGGIRGAQLVVLRAMALGARVVVRTARPRLWEPFVRAVGSPGGTIPLLPPGRSVDGVAGSPLRPSLVVIDAGPVPVDRTPAPAWQTTLVVRDELTPADADLLGRADLAVLQPLGPGEATLAGTALGLGGSADWLTRIRHDMVAVVNRRALRWALLSPTPIEAQLIGPPARR</sequence>
<feature type="compositionally biased region" description="Low complexity" evidence="1">
    <location>
        <begin position="1"/>
        <end position="15"/>
    </location>
</feature>
<proteinExistence type="predicted"/>
<gene>
    <name evidence="2" type="ORF">GA0070617_0531</name>
</gene>
<accession>A0A1C6U038</accession>
<dbReference type="STRING" id="683228.GA0070617_0531"/>
<name>A0A1C6U038_9ACTN</name>
<dbReference type="Proteomes" id="UP000198937">
    <property type="component" value="Unassembled WGS sequence"/>
</dbReference>
<dbReference type="RefSeq" id="WP_229688543.1">
    <property type="nucleotide sequence ID" value="NZ_BMMJ01000011.1"/>
</dbReference>
<evidence type="ECO:0000313" key="3">
    <source>
        <dbReference type="Proteomes" id="UP000198937"/>
    </source>
</evidence>
<organism evidence="2 3">
    <name type="scientific">Micromonospora yangpuensis</name>
    <dbReference type="NCBI Taxonomy" id="683228"/>
    <lineage>
        <taxon>Bacteria</taxon>
        <taxon>Bacillati</taxon>
        <taxon>Actinomycetota</taxon>
        <taxon>Actinomycetes</taxon>
        <taxon>Micromonosporales</taxon>
        <taxon>Micromonosporaceae</taxon>
        <taxon>Micromonospora</taxon>
    </lineage>
</organism>
<reference evidence="2 3" key="1">
    <citation type="submission" date="2016-06" db="EMBL/GenBank/DDBJ databases">
        <authorList>
            <person name="Kjaerup R.B."/>
            <person name="Dalgaard T.S."/>
            <person name="Juul-Madsen H.R."/>
        </authorList>
    </citation>
    <scope>NUCLEOTIDE SEQUENCE [LARGE SCALE GENOMIC DNA]</scope>
    <source>
        <strain evidence="2 3">DSM 45577</strain>
    </source>
</reference>